<dbReference type="CDD" id="cd00351">
    <property type="entry name" value="TS_Pyrimidine_HMase"/>
    <property type="match status" value="1"/>
</dbReference>
<reference evidence="13" key="1">
    <citation type="submission" date="2025-08" db="UniProtKB">
        <authorList>
            <consortium name="RefSeq"/>
        </authorList>
    </citation>
    <scope>IDENTIFICATION</scope>
    <source>
        <strain evidence="13">Airmid</strain>
    </source>
</reference>
<dbReference type="HAMAP" id="MF_00008">
    <property type="entry name" value="Thymidy_synth_bact"/>
    <property type="match status" value="1"/>
</dbReference>
<dbReference type="GO" id="GO:0032259">
    <property type="term" value="P:methylation"/>
    <property type="evidence" value="ECO:0007669"/>
    <property type="project" value="UniProtKB-KW"/>
</dbReference>
<feature type="domain" description="Thymidylate synthase/dCMP hydroxymethylase" evidence="11">
    <location>
        <begin position="328"/>
        <end position="609"/>
    </location>
</feature>
<dbReference type="NCBIfam" id="TIGR03284">
    <property type="entry name" value="thym_sym"/>
    <property type="match status" value="1"/>
</dbReference>
<organism evidence="12 13">
    <name type="scientific">Dermatophagoides pteronyssinus</name>
    <name type="common">European house dust mite</name>
    <dbReference type="NCBI Taxonomy" id="6956"/>
    <lineage>
        <taxon>Eukaryota</taxon>
        <taxon>Metazoa</taxon>
        <taxon>Ecdysozoa</taxon>
        <taxon>Arthropoda</taxon>
        <taxon>Chelicerata</taxon>
        <taxon>Arachnida</taxon>
        <taxon>Acari</taxon>
        <taxon>Acariformes</taxon>
        <taxon>Sarcoptiformes</taxon>
        <taxon>Astigmata</taxon>
        <taxon>Psoroptidia</taxon>
        <taxon>Analgoidea</taxon>
        <taxon>Pyroglyphidae</taxon>
        <taxon>Dermatophagoidinae</taxon>
        <taxon>Dermatophagoides</taxon>
    </lineage>
</organism>
<accession>A0A6P6YJI1</accession>
<keyword evidence="8" id="KW-0547">Nucleotide-binding</keyword>
<comment type="catalytic activity">
    <reaction evidence="10">
        <text>dUMP + (6R)-5,10-methylene-5,6,7,8-tetrahydrofolate = 7,8-dihydrofolate + dTMP</text>
        <dbReference type="Rhea" id="RHEA:12104"/>
        <dbReference type="ChEBI" id="CHEBI:15636"/>
        <dbReference type="ChEBI" id="CHEBI:57451"/>
        <dbReference type="ChEBI" id="CHEBI:63528"/>
        <dbReference type="ChEBI" id="CHEBI:246422"/>
        <dbReference type="EC" id="2.1.1.45"/>
    </reaction>
</comment>
<dbReference type="InterPro" id="IPR045097">
    <property type="entry name" value="Thymidate_synth/dCMP_Mease"/>
</dbReference>
<dbReference type="FunFam" id="3.30.572.10:FF:000013">
    <property type="entry name" value="Thymidylate synthase"/>
    <property type="match status" value="1"/>
</dbReference>
<dbReference type="SMART" id="SM00174">
    <property type="entry name" value="RHO"/>
    <property type="match status" value="1"/>
</dbReference>
<evidence type="ECO:0000256" key="10">
    <source>
        <dbReference type="ARBA" id="ARBA00047344"/>
    </source>
</evidence>
<dbReference type="Gene3D" id="3.60.15.10">
    <property type="entry name" value="Ribonuclease Z/Hydroxyacylglutathione hydrolase-like"/>
    <property type="match status" value="1"/>
</dbReference>
<dbReference type="FunFam" id="3.40.50.300:FF:000586">
    <property type="entry name" value="Rab family GTPase"/>
    <property type="match status" value="1"/>
</dbReference>
<dbReference type="PANTHER" id="PTHR11548">
    <property type="entry name" value="THYMIDYLATE SYNTHASE 1"/>
    <property type="match status" value="1"/>
</dbReference>
<dbReference type="InterPro" id="IPR023451">
    <property type="entry name" value="Thymidate_synth/dCMP_Mease_dom"/>
</dbReference>
<evidence type="ECO:0000256" key="5">
    <source>
        <dbReference type="ARBA" id="ARBA00022603"/>
    </source>
</evidence>
<evidence type="ECO:0000256" key="1">
    <source>
        <dbReference type="ARBA" id="ARBA00004308"/>
    </source>
</evidence>
<keyword evidence="6" id="KW-0808">Transferase</keyword>
<dbReference type="SMART" id="SM00173">
    <property type="entry name" value="RAS"/>
    <property type="match status" value="1"/>
</dbReference>
<dbReference type="PANTHER" id="PTHR11548:SF2">
    <property type="entry name" value="THYMIDYLATE SYNTHASE"/>
    <property type="match status" value="1"/>
</dbReference>
<dbReference type="AlphaFoldDB" id="A0A6P6YJI1"/>
<dbReference type="SUPFAM" id="SSF55831">
    <property type="entry name" value="Thymidylate synthase/dCMP hydroxymethylase"/>
    <property type="match status" value="1"/>
</dbReference>
<dbReference type="GO" id="GO:0005525">
    <property type="term" value="F:GTP binding"/>
    <property type="evidence" value="ECO:0007669"/>
    <property type="project" value="InterPro"/>
</dbReference>
<dbReference type="GO" id="GO:0004799">
    <property type="term" value="F:thymidylate synthase activity"/>
    <property type="evidence" value="ECO:0007669"/>
    <property type="project" value="UniProtKB-EC"/>
</dbReference>
<name>A0A6P6YJI1_DERPT</name>
<dbReference type="Gene3D" id="3.40.50.300">
    <property type="entry name" value="P-loop containing nucleotide triphosphate hydrolases"/>
    <property type="match status" value="1"/>
</dbReference>
<dbReference type="EC" id="2.1.1.45" evidence="3"/>
<dbReference type="InterPro" id="IPR000398">
    <property type="entry name" value="Thymidylate_synthase"/>
</dbReference>
<evidence type="ECO:0000256" key="3">
    <source>
        <dbReference type="ARBA" id="ARBA00011947"/>
    </source>
</evidence>
<dbReference type="SUPFAM" id="SSF52540">
    <property type="entry name" value="P-loop containing nucleoside triphosphate hydrolases"/>
    <property type="match status" value="1"/>
</dbReference>
<keyword evidence="7" id="KW-0545">Nucleotide biosynthesis</keyword>
<evidence type="ECO:0000256" key="2">
    <source>
        <dbReference type="ARBA" id="ARBA00004992"/>
    </source>
</evidence>
<dbReference type="RefSeq" id="XP_027205387.1">
    <property type="nucleotide sequence ID" value="XM_027349586.1"/>
</dbReference>
<dbReference type="NCBIfam" id="TIGR00231">
    <property type="entry name" value="small_GTP"/>
    <property type="match status" value="1"/>
</dbReference>
<dbReference type="InterPro" id="IPR027417">
    <property type="entry name" value="P-loop_NTPase"/>
</dbReference>
<dbReference type="InterPro" id="IPR036926">
    <property type="entry name" value="Thymidate_synth/dCMP_Mease_sf"/>
</dbReference>
<dbReference type="GO" id="GO:0006235">
    <property type="term" value="P:dTTP biosynthetic process"/>
    <property type="evidence" value="ECO:0007669"/>
    <property type="project" value="UniProtKB-UniPathway"/>
</dbReference>
<dbReference type="UniPathway" id="UPA00575"/>
<keyword evidence="12" id="KW-1185">Reference proteome</keyword>
<evidence type="ECO:0000259" key="11">
    <source>
        <dbReference type="Pfam" id="PF00303"/>
    </source>
</evidence>
<evidence type="ECO:0000256" key="6">
    <source>
        <dbReference type="ARBA" id="ARBA00022679"/>
    </source>
</evidence>
<keyword evidence="5" id="KW-0489">Methyltransferase</keyword>
<dbReference type="PROSITE" id="PS51419">
    <property type="entry name" value="RAB"/>
    <property type="match status" value="1"/>
</dbReference>
<evidence type="ECO:0000256" key="7">
    <source>
        <dbReference type="ARBA" id="ARBA00022727"/>
    </source>
</evidence>
<gene>
    <name evidence="13" type="primary">LOC113798991</name>
</gene>
<dbReference type="GO" id="GO:0012505">
    <property type="term" value="C:endomembrane system"/>
    <property type="evidence" value="ECO:0007669"/>
    <property type="project" value="UniProtKB-SubCell"/>
</dbReference>
<evidence type="ECO:0000313" key="13">
    <source>
        <dbReference type="RefSeq" id="XP_027205387.1"/>
    </source>
</evidence>
<dbReference type="Pfam" id="PF00071">
    <property type="entry name" value="Ras"/>
    <property type="match status" value="1"/>
</dbReference>
<dbReference type="InterPro" id="IPR036866">
    <property type="entry name" value="RibonucZ/Hydroxyglut_hydro"/>
</dbReference>
<dbReference type="InterPro" id="IPR001806">
    <property type="entry name" value="Small_GTPase"/>
</dbReference>
<evidence type="ECO:0000256" key="8">
    <source>
        <dbReference type="ARBA" id="ARBA00022741"/>
    </source>
</evidence>
<keyword evidence="9" id="KW-0472">Membrane</keyword>
<proteinExistence type="inferred from homology"/>
<dbReference type="GO" id="GO:0006231">
    <property type="term" value="P:dTMP biosynthetic process"/>
    <property type="evidence" value="ECO:0007669"/>
    <property type="project" value="InterPro"/>
</dbReference>
<evidence type="ECO:0000256" key="4">
    <source>
        <dbReference type="ARBA" id="ARBA00015931"/>
    </source>
</evidence>
<dbReference type="KEGG" id="dpte:113798991"/>
<dbReference type="InterPro" id="IPR005225">
    <property type="entry name" value="Small_GTP-bd"/>
</dbReference>
<dbReference type="PRINTS" id="PR00108">
    <property type="entry name" value="THYMDSNTHASE"/>
</dbReference>
<dbReference type="SMART" id="SM00175">
    <property type="entry name" value="RAB"/>
    <property type="match status" value="1"/>
</dbReference>
<dbReference type="SUPFAM" id="SSF56281">
    <property type="entry name" value="Metallo-hydrolase/oxidoreductase"/>
    <property type="match status" value="1"/>
</dbReference>
<dbReference type="Proteomes" id="UP000515146">
    <property type="component" value="Unplaced"/>
</dbReference>
<dbReference type="Pfam" id="PF00303">
    <property type="entry name" value="Thymidylat_synt"/>
    <property type="match status" value="1"/>
</dbReference>
<dbReference type="GO" id="GO:0005829">
    <property type="term" value="C:cytosol"/>
    <property type="evidence" value="ECO:0007669"/>
    <property type="project" value="TreeGrafter"/>
</dbReference>
<comment type="subcellular location">
    <subcellularLocation>
        <location evidence="1">Endomembrane system</location>
    </subcellularLocation>
</comment>
<dbReference type="SMART" id="SM00177">
    <property type="entry name" value="ARF"/>
    <property type="match status" value="1"/>
</dbReference>
<dbReference type="PROSITE" id="PS51420">
    <property type="entry name" value="RHO"/>
    <property type="match status" value="1"/>
</dbReference>
<dbReference type="PROSITE" id="PS51417">
    <property type="entry name" value="ARF"/>
    <property type="match status" value="1"/>
</dbReference>
<feature type="non-terminal residue" evidence="13">
    <location>
        <position position="1"/>
    </location>
</feature>
<dbReference type="Gene3D" id="3.30.572.10">
    <property type="entry name" value="Thymidylate synthase/dCMP hydroxymethylase domain"/>
    <property type="match status" value="1"/>
</dbReference>
<protein>
    <recommendedName>
        <fullName evidence="4">Thymidylate synthase</fullName>
        <ecNumber evidence="3">2.1.1.45</ecNumber>
    </recommendedName>
</protein>
<dbReference type="InParanoid" id="A0A6P6YJI1"/>
<comment type="pathway">
    <text evidence="2">Pyrimidine metabolism; dTTP biosynthesis.</text>
</comment>
<dbReference type="PROSITE" id="PS51421">
    <property type="entry name" value="RAS"/>
    <property type="match status" value="1"/>
</dbReference>
<sequence>RRAVANLRAVELHDRLYKVLLVGDSGVGKSCLLMQFVDGCFTENYMSTIGVDFVSARRRQQKIKTVLANQQRVKLQIWDTAGQERFRTITCSYYRGARGVVVVFDLTNRSSFEHVTLWLRDVAQFAGDEVRVLLVGNKSDLSTQRVVAAEEAEELARAHRLAYVETSAKQAERVEDAFAALTSEIVAQDAGAVGCGEGTQRLANAFKLKLARVHTDDPGRMNMQKVAALGLKPGPLLGQLKARGRLTLLGTGAAVPGKFRNVSAAYCRLRGFAVLLDVGEGTLFQLHQFERFCDGADVLLCECTFENALEKEARLQSQNKTFLHEEYQYLDVLADILESGVDSDDRTSVGTRSKFGAVMRYDLRHSFPLLTTKKVHWKSIVCELLWFLNGGTHSRELEKNGVKIWQANGTREFLDSRGLQHYKPGELGPIYGFQWRHFGAQYRGSDADYSGQGVDQIREVLETIRREPTSRRIIFSAWNPAALHEMALPPCHVLSQFYIDAVRKEISCFLFQRSGDWGLGVPFNVASYSLLCHIIGKLTGYKPREFVHFVTNAHVYNNHKEAIVEQTRRTPTPFPALKVADISDIDSLKVSDFSLVGYHPQSALRLAMVA</sequence>
<dbReference type="GO" id="GO:0005739">
    <property type="term" value="C:mitochondrion"/>
    <property type="evidence" value="ECO:0007669"/>
    <property type="project" value="TreeGrafter"/>
</dbReference>
<evidence type="ECO:0000313" key="12">
    <source>
        <dbReference type="Proteomes" id="UP000515146"/>
    </source>
</evidence>
<dbReference type="GO" id="GO:0003924">
    <property type="term" value="F:GTPase activity"/>
    <property type="evidence" value="ECO:0007669"/>
    <property type="project" value="InterPro"/>
</dbReference>
<evidence type="ECO:0000256" key="9">
    <source>
        <dbReference type="ARBA" id="ARBA00023136"/>
    </source>
</evidence>
<dbReference type="SMART" id="SM00176">
    <property type="entry name" value="RAN"/>
    <property type="match status" value="1"/>
</dbReference>
<dbReference type="OrthoDB" id="766at2759"/>